<evidence type="ECO:0000313" key="3">
    <source>
        <dbReference type="Proteomes" id="UP001597011"/>
    </source>
</evidence>
<keyword evidence="1" id="KW-0472">Membrane</keyword>
<comment type="caution">
    <text evidence="2">The sequence shown here is derived from an EMBL/GenBank/DDBJ whole genome shotgun (WGS) entry which is preliminary data.</text>
</comment>
<feature type="transmembrane region" description="Helical" evidence="1">
    <location>
        <begin position="29"/>
        <end position="48"/>
    </location>
</feature>
<keyword evidence="1" id="KW-1133">Transmembrane helix</keyword>
<organism evidence="2 3">
    <name type="scientific">Mariniflexile aquimaris</name>
    <dbReference type="NCBI Taxonomy" id="881009"/>
    <lineage>
        <taxon>Bacteria</taxon>
        <taxon>Pseudomonadati</taxon>
        <taxon>Bacteroidota</taxon>
        <taxon>Flavobacteriia</taxon>
        <taxon>Flavobacteriales</taxon>
        <taxon>Flavobacteriaceae</taxon>
        <taxon>Mariniflexile</taxon>
    </lineage>
</organism>
<accession>A0ABW3BXC8</accession>
<proteinExistence type="predicted"/>
<gene>
    <name evidence="2" type="ORF">ACFQ0I_17485</name>
</gene>
<evidence type="ECO:0000256" key="1">
    <source>
        <dbReference type="SAM" id="Phobius"/>
    </source>
</evidence>
<evidence type="ECO:0000313" key="2">
    <source>
        <dbReference type="EMBL" id="MFD0837574.1"/>
    </source>
</evidence>
<feature type="transmembrane region" description="Helical" evidence="1">
    <location>
        <begin position="7"/>
        <end position="23"/>
    </location>
</feature>
<name>A0ABW3BXC8_9FLAO</name>
<keyword evidence="3" id="KW-1185">Reference proteome</keyword>
<keyword evidence="1" id="KW-0812">Transmembrane</keyword>
<dbReference type="RefSeq" id="WP_379944279.1">
    <property type="nucleotide sequence ID" value="NZ_JBHTIB010000065.1"/>
</dbReference>
<sequence length="52" mass="5451">MNKIRIIGLVILVIGIIIQFTLENDATDFISGLLIGAGIGLLLTGKIGKTAK</sequence>
<protein>
    <submittedName>
        <fullName evidence="2">Uncharacterized protein</fullName>
    </submittedName>
</protein>
<dbReference type="EMBL" id="JBHTIB010000065">
    <property type="protein sequence ID" value="MFD0837574.1"/>
    <property type="molecule type" value="Genomic_DNA"/>
</dbReference>
<reference evidence="3" key="1">
    <citation type="journal article" date="2019" name="Int. J. Syst. Evol. Microbiol.">
        <title>The Global Catalogue of Microorganisms (GCM) 10K type strain sequencing project: providing services to taxonomists for standard genome sequencing and annotation.</title>
        <authorList>
            <consortium name="The Broad Institute Genomics Platform"/>
            <consortium name="The Broad Institute Genome Sequencing Center for Infectious Disease"/>
            <person name="Wu L."/>
            <person name="Ma J."/>
        </authorList>
    </citation>
    <scope>NUCLEOTIDE SEQUENCE [LARGE SCALE GENOMIC DNA]</scope>
    <source>
        <strain evidence="3">CCUG 60529</strain>
    </source>
</reference>
<dbReference type="Proteomes" id="UP001597011">
    <property type="component" value="Unassembled WGS sequence"/>
</dbReference>